<organism evidence="2 3">
    <name type="scientific">Chlamydomonas schloesseri</name>
    <dbReference type="NCBI Taxonomy" id="2026947"/>
    <lineage>
        <taxon>Eukaryota</taxon>
        <taxon>Viridiplantae</taxon>
        <taxon>Chlorophyta</taxon>
        <taxon>core chlorophytes</taxon>
        <taxon>Chlorophyceae</taxon>
        <taxon>CS clade</taxon>
        <taxon>Chlamydomonadales</taxon>
        <taxon>Chlamydomonadaceae</taxon>
        <taxon>Chlamydomonas</taxon>
    </lineage>
</organism>
<dbReference type="OrthoDB" id="552621at2759"/>
<feature type="compositionally biased region" description="Low complexity" evidence="1">
    <location>
        <begin position="61"/>
        <end position="79"/>
    </location>
</feature>
<feature type="compositionally biased region" description="Polar residues" evidence="1">
    <location>
        <begin position="80"/>
        <end position="101"/>
    </location>
</feature>
<sequence length="1169" mass="116299">MFTNVPDLTGMPSQRGPPGLQWTCAGSFHPISNRHWHAHHSGGDDDSAGDDSCPATPTGLSTQSSSASSTGSTSASTATMNARNGSSTGSSKGRVTSSMLSRISAEEPAVYQTRLSRYRIMSGSGDSGCGSGGGVSSTGSSDGGCIASRECCPPLASLDFPAGLTHAYGNSPPPAAAHCAASCICTGTSAARAAATDLAESCSGRGHEESNELAAQQVLMPWLSLTEAILAAASSSIKHCDSGSGVIGAAPHLDAAGSSSPAGAEVVQRRRRLGLQQLELELEYTLFETAARDSAAVAGLDAPSGASYSSIAAAAPTPHPPVPREFTATAAAAAAAAAEACSGDGCSASPCPPDSSSSSSSSTWQQLRHRVVWWLAAHAPTRPAVASEAAVMPARDTAAVPANAQVAPEDAPALRDATFMPPTPLLPAEKGASPQQQCKLRPEPTQPEPCCCAPGAEDEDAPRLAYAPCQPFADSQPSSDDDDNDLCRSSSLLPPIPASLYRNLQLGQYSYRNPLAEEAEGEAAAVRAEAAQMHDGHKLLAEAASTAKVALGSIAASTGAACSPPASCSSDSGSCVYANPLACELWDLDQQADVSYSNPLANEEAQGVDGEVGAKGAADVADTAPSGTGRHASDDAVDAPTMQLPPGVGEAAAFGVAPNVAHAAPAAGAANAIARPFGSGRGAATALQRRAEQQRLQLQRRRPWSRATRRTFLDPLDCYRVSAPAALLGYSAAAGEPAPLLPCSRVRYALAALEETAGVSVQQLRPAPRAVSACASGQASAFASAAAAGCVVRAPGPQVLGGLPAVPHLLPAASAPAAGGQRCTTGGLADGEVDSAGALRAMAPPPLRVLSARSELIMVAARSSSPHLEPGTVDRRSDGGSSAAAAGTDGSPTHMTPGSTSASTSSNGNTNRSDASVVVRSSSQLCGVPTVAAQDLLRCRDPCSAAAAVTAAAAAWQDSQRAAAAGVQYDDDAAAAAAFPTAYLTDALAVQPPVAAGADTPKAPVGDAHVPPMDACRATCYENPLAAAYGTIGPDVDCSYRNPLCRVNDTGGGDGGDGGGCGGGDEDEGTEDVIAMPVMPLNVLLTWSIAGGRGGSSRGGSGGGAPSGGGNGGGGVLGAACCTESVGSSCAGGSEKLVGGHAGSPMGGLVRTLHGPAGGGSQQQAAARK</sequence>
<dbReference type="AlphaFoldDB" id="A0A835WLM2"/>
<dbReference type="Proteomes" id="UP000613740">
    <property type="component" value="Unassembled WGS sequence"/>
</dbReference>
<feature type="region of interest" description="Disordered" evidence="1">
    <location>
        <begin position="1"/>
        <end position="105"/>
    </location>
</feature>
<accession>A0A835WLM2</accession>
<reference evidence="2" key="1">
    <citation type="journal article" date="2020" name="bioRxiv">
        <title>Comparative genomics of Chlamydomonas.</title>
        <authorList>
            <person name="Craig R.J."/>
            <person name="Hasan A.R."/>
            <person name="Ness R.W."/>
            <person name="Keightley P.D."/>
        </authorList>
    </citation>
    <scope>NUCLEOTIDE SEQUENCE</scope>
    <source>
        <strain evidence="2">CCAP 11/173</strain>
    </source>
</reference>
<name>A0A835WLM2_9CHLO</name>
<feature type="region of interest" description="Disordered" evidence="1">
    <location>
        <begin position="1051"/>
        <end position="1070"/>
    </location>
</feature>
<feature type="region of interest" description="Disordered" evidence="1">
    <location>
        <begin position="343"/>
        <end position="362"/>
    </location>
</feature>
<gene>
    <name evidence="2" type="ORF">HYH02_005210</name>
</gene>
<feature type="region of interest" description="Disordered" evidence="1">
    <location>
        <begin position="861"/>
        <end position="916"/>
    </location>
</feature>
<proteinExistence type="predicted"/>
<feature type="compositionally biased region" description="Gly residues" evidence="1">
    <location>
        <begin position="1051"/>
        <end position="1063"/>
    </location>
</feature>
<keyword evidence="3" id="KW-1185">Reference proteome</keyword>
<feature type="region of interest" description="Disordered" evidence="1">
    <location>
        <begin position="611"/>
        <end position="644"/>
    </location>
</feature>
<protein>
    <submittedName>
        <fullName evidence="2">Uncharacterized protein</fullName>
    </submittedName>
</protein>
<evidence type="ECO:0000313" key="3">
    <source>
        <dbReference type="Proteomes" id="UP000613740"/>
    </source>
</evidence>
<comment type="caution">
    <text evidence="2">The sequence shown here is derived from an EMBL/GenBank/DDBJ whole genome shotgun (WGS) entry which is preliminary data.</text>
</comment>
<dbReference type="EMBL" id="JAEHOD010000013">
    <property type="protein sequence ID" value="KAG2449681.1"/>
    <property type="molecule type" value="Genomic_DNA"/>
</dbReference>
<evidence type="ECO:0000256" key="1">
    <source>
        <dbReference type="SAM" id="MobiDB-lite"/>
    </source>
</evidence>
<feature type="region of interest" description="Disordered" evidence="1">
    <location>
        <begin position="1133"/>
        <end position="1169"/>
    </location>
</feature>
<feature type="compositionally biased region" description="Low complexity" evidence="1">
    <location>
        <begin position="899"/>
        <end position="916"/>
    </location>
</feature>
<evidence type="ECO:0000313" key="2">
    <source>
        <dbReference type="EMBL" id="KAG2449681.1"/>
    </source>
</evidence>
<feature type="region of interest" description="Disordered" evidence="1">
    <location>
        <begin position="401"/>
        <end position="445"/>
    </location>
</feature>
<feature type="compositionally biased region" description="Low complexity" evidence="1">
    <location>
        <begin position="879"/>
        <end position="891"/>
    </location>
</feature>